<dbReference type="EMBL" id="PNYA01000042">
    <property type="protein sequence ID" value="PMS14654.1"/>
    <property type="molecule type" value="Genomic_DNA"/>
</dbReference>
<evidence type="ECO:0000256" key="1">
    <source>
        <dbReference type="SAM" id="Phobius"/>
    </source>
</evidence>
<feature type="transmembrane region" description="Helical" evidence="1">
    <location>
        <begin position="317"/>
        <end position="340"/>
    </location>
</feature>
<keyword evidence="1" id="KW-1133">Transmembrane helix</keyword>
<keyword evidence="1" id="KW-0812">Transmembrane</keyword>
<dbReference type="InterPro" id="IPR042094">
    <property type="entry name" value="T2SS_GspF_sf"/>
</dbReference>
<reference evidence="2 3" key="1">
    <citation type="submission" date="2018-01" db="EMBL/GenBank/DDBJ databases">
        <title>Whole genome analyses suggest that Burkholderia sensu lato contains two further novel genera in the rhizoxinica-symbiotica group Mycetohabitans gen. nov., and Trinickia gen. nov.: implications for the evolution of diazotrophy and nodulation in the Burkholderiaceae.</title>
        <authorList>
            <person name="Estrada-de los Santos P."/>
            <person name="Palmer M."/>
            <person name="Chavez-Ramirez B."/>
            <person name="Beukes C."/>
            <person name="Steenkamp E.T."/>
            <person name="Hirsch A.M."/>
            <person name="Manyaka P."/>
            <person name="Maluk M."/>
            <person name="Lafos M."/>
            <person name="Crook M."/>
            <person name="Gross E."/>
            <person name="Simon M.F."/>
            <person name="Bueno dos Reis Junior F."/>
            <person name="Poole P.S."/>
            <person name="Venter S.N."/>
            <person name="James E.K."/>
        </authorList>
    </citation>
    <scope>NUCLEOTIDE SEQUENCE [LARGE SCALE GENOMIC DNA]</scope>
    <source>
        <strain evidence="2 3">GIMN1.004</strain>
    </source>
</reference>
<evidence type="ECO:0000313" key="2">
    <source>
        <dbReference type="EMBL" id="PMS14654.1"/>
    </source>
</evidence>
<dbReference type="Gene3D" id="1.20.81.30">
    <property type="entry name" value="Type II secretion system (T2SS), domain F"/>
    <property type="match status" value="1"/>
</dbReference>
<proteinExistence type="predicted"/>
<sequence length="354" mass="40621">MNLAFKLSRFLFNTFDSSRQEFYEDFASALRDGAATSERLRKMAARSRRRKTGWAPLYEHWLRKMRRMSFGHALQHTVPAYEVMVLTAAEEDGRLDEAMVYLGRAIRLMGKIKATYFMSLISPGMAFVSILGFFVAYALVIAPQNLQSLPLERWPIISRQLYELSNAIVRHGLLSGLGFVLTAWLVIWSRPNWRGRFRAKIDHVPLLPWSSYRENEANNFLVSLAILLQSNNHGMKEALERMRQFASPWLGWHITVMLKRLALTPDSPARALDTGLFSYRVMDRIEDYSERTNFFKALRMIAFDHGDKAVEAAERRAIFGGFLAMGIVAMVLGVIVLGSFEFNDAMETYVQSIR</sequence>
<gene>
    <name evidence="2" type="ORF">C0Z18_30880</name>
</gene>
<keyword evidence="1" id="KW-0472">Membrane</keyword>
<comment type="caution">
    <text evidence="2">The sequence shown here is derived from an EMBL/GenBank/DDBJ whole genome shotgun (WGS) entry which is preliminary data.</text>
</comment>
<keyword evidence="3" id="KW-1185">Reference proteome</keyword>
<dbReference type="RefSeq" id="WP_102649255.1">
    <property type="nucleotide sequence ID" value="NZ_PNYA01000042.1"/>
</dbReference>
<feature type="transmembrane region" description="Helical" evidence="1">
    <location>
        <begin position="168"/>
        <end position="188"/>
    </location>
</feature>
<evidence type="ECO:0008006" key="4">
    <source>
        <dbReference type="Google" id="ProtNLM"/>
    </source>
</evidence>
<accession>A0A2N7VC45</accession>
<protein>
    <recommendedName>
        <fullName evidence="4">Type II secretion system protein GspF domain-containing protein</fullName>
    </recommendedName>
</protein>
<name>A0A2N7VC45_9BURK</name>
<dbReference type="AlphaFoldDB" id="A0A2N7VC45"/>
<feature type="transmembrane region" description="Helical" evidence="1">
    <location>
        <begin position="114"/>
        <end position="140"/>
    </location>
</feature>
<evidence type="ECO:0000313" key="3">
    <source>
        <dbReference type="Proteomes" id="UP000235616"/>
    </source>
</evidence>
<dbReference type="Proteomes" id="UP000235616">
    <property type="component" value="Unassembled WGS sequence"/>
</dbReference>
<organism evidence="2 3">
    <name type="scientific">Trinickia dabaoshanensis</name>
    <dbReference type="NCBI Taxonomy" id="564714"/>
    <lineage>
        <taxon>Bacteria</taxon>
        <taxon>Pseudomonadati</taxon>
        <taxon>Pseudomonadota</taxon>
        <taxon>Betaproteobacteria</taxon>
        <taxon>Burkholderiales</taxon>
        <taxon>Burkholderiaceae</taxon>
        <taxon>Trinickia</taxon>
    </lineage>
</organism>
<dbReference type="OrthoDB" id="7031359at2"/>